<gene>
    <name evidence="2" type="ORF">CINCED_3A005990</name>
</gene>
<dbReference type="Proteomes" id="UP000325440">
    <property type="component" value="Unassembled WGS sequence"/>
</dbReference>
<reference evidence="2 3" key="1">
    <citation type="submission" date="2019-08" db="EMBL/GenBank/DDBJ databases">
        <authorList>
            <person name="Alioto T."/>
            <person name="Alioto T."/>
            <person name="Gomez Garrido J."/>
        </authorList>
    </citation>
    <scope>NUCLEOTIDE SEQUENCE [LARGE SCALE GENOMIC DNA]</scope>
</reference>
<keyword evidence="2" id="KW-0547">Nucleotide-binding</keyword>
<organism evidence="2 3">
    <name type="scientific">Cinara cedri</name>
    <dbReference type="NCBI Taxonomy" id="506608"/>
    <lineage>
        <taxon>Eukaryota</taxon>
        <taxon>Metazoa</taxon>
        <taxon>Ecdysozoa</taxon>
        <taxon>Arthropoda</taxon>
        <taxon>Hexapoda</taxon>
        <taxon>Insecta</taxon>
        <taxon>Pterygota</taxon>
        <taxon>Neoptera</taxon>
        <taxon>Paraneoptera</taxon>
        <taxon>Hemiptera</taxon>
        <taxon>Sternorrhyncha</taxon>
        <taxon>Aphidomorpha</taxon>
        <taxon>Aphidoidea</taxon>
        <taxon>Aphididae</taxon>
        <taxon>Lachninae</taxon>
        <taxon>Cinara</taxon>
    </lineage>
</organism>
<dbReference type="PANTHER" id="PTHR45786">
    <property type="entry name" value="DNA BINDING PROTEIN-LIKE"/>
    <property type="match status" value="1"/>
</dbReference>
<feature type="non-terminal residue" evidence="2">
    <location>
        <position position="252"/>
    </location>
</feature>
<evidence type="ECO:0000313" key="3">
    <source>
        <dbReference type="Proteomes" id="UP000325440"/>
    </source>
</evidence>
<keyword evidence="2" id="KW-0067">ATP-binding</keyword>
<keyword evidence="2" id="KW-0378">Hydrolase</keyword>
<dbReference type="EMBL" id="CABPRJ010002509">
    <property type="protein sequence ID" value="VVC46433.1"/>
    <property type="molecule type" value="Genomic_DNA"/>
</dbReference>
<protein>
    <submittedName>
        <fullName evidence="2">Helitron helicase-like domain</fullName>
    </submittedName>
</protein>
<dbReference type="GO" id="GO:0004386">
    <property type="term" value="F:helicase activity"/>
    <property type="evidence" value="ECO:0007669"/>
    <property type="project" value="UniProtKB-KW"/>
</dbReference>
<dbReference type="OrthoDB" id="6614296at2759"/>
<dbReference type="InterPro" id="IPR025476">
    <property type="entry name" value="Helitron_helicase-like"/>
</dbReference>
<accession>A0A5E4NNP3</accession>
<feature type="domain" description="Helitron helicase-like" evidence="1">
    <location>
        <begin position="3"/>
        <end position="87"/>
    </location>
</feature>
<evidence type="ECO:0000259" key="1">
    <source>
        <dbReference type="Pfam" id="PF14214"/>
    </source>
</evidence>
<keyword evidence="3" id="KW-1185">Reference proteome</keyword>
<keyword evidence="2" id="KW-0347">Helicase</keyword>
<dbReference type="Pfam" id="PF14214">
    <property type="entry name" value="Helitron_like_N"/>
    <property type="match status" value="1"/>
</dbReference>
<evidence type="ECO:0000313" key="2">
    <source>
        <dbReference type="EMBL" id="VVC46433.1"/>
    </source>
</evidence>
<sequence>MIRQDEVNHIVYFRSLFSQFLVDIYAKIETERLNFIRNHQKQLRAENYIHLKDAVGRNDVNATDLGQMVVLPSSFTGGPRYMHERRHPGGVTDNKRTAAGQRGLVNPLQFLEQKEKSLFKDMKIELEALKEVAKRSRAEGIKERIDSVASLFSALARNRSEQRSVAATAPIGPPPVEDESAVTALRREVRESNAQIMKTLGELRSQAVASAGSGNIRDKVKGALAEFTTATAEGPTWTEVMKRNARRKVPAE</sequence>
<name>A0A5E4NNP3_9HEMI</name>
<dbReference type="AlphaFoldDB" id="A0A5E4NNP3"/>
<dbReference type="PANTHER" id="PTHR45786:SF74">
    <property type="entry name" value="ATP-DEPENDENT DNA HELICASE"/>
    <property type="match status" value="1"/>
</dbReference>
<proteinExistence type="predicted"/>